<evidence type="ECO:0000256" key="2">
    <source>
        <dbReference type="ARBA" id="ARBA00022803"/>
    </source>
</evidence>
<evidence type="ECO:0000256" key="1">
    <source>
        <dbReference type="ARBA" id="ARBA00022737"/>
    </source>
</evidence>
<dbReference type="RefSeq" id="WP_146902158.1">
    <property type="nucleotide sequence ID" value="NZ_BJYS01000034.1"/>
</dbReference>
<dbReference type="Pfam" id="PF13414">
    <property type="entry name" value="TPR_11"/>
    <property type="match status" value="2"/>
</dbReference>
<dbReference type="InterPro" id="IPR011990">
    <property type="entry name" value="TPR-like_helical_dom_sf"/>
</dbReference>
<keyword evidence="1" id="KW-0677">Repeat</keyword>
<evidence type="ECO:0000313" key="5">
    <source>
        <dbReference type="EMBL" id="GEO06339.1"/>
    </source>
</evidence>
<dbReference type="PANTHER" id="PTHR44858:SF1">
    <property type="entry name" value="UDP-N-ACETYLGLUCOSAMINE--PEPTIDE N-ACETYLGLUCOSAMINYLTRANSFERASE SPINDLY-RELATED"/>
    <property type="match status" value="1"/>
</dbReference>
<dbReference type="Gene3D" id="1.25.40.10">
    <property type="entry name" value="Tetratricopeptide repeat domain"/>
    <property type="match status" value="3"/>
</dbReference>
<feature type="signal peptide" evidence="4">
    <location>
        <begin position="1"/>
        <end position="19"/>
    </location>
</feature>
<organism evidence="5 6">
    <name type="scientific">Adhaeribacter aerolatus</name>
    <dbReference type="NCBI Taxonomy" id="670289"/>
    <lineage>
        <taxon>Bacteria</taxon>
        <taxon>Pseudomonadati</taxon>
        <taxon>Bacteroidota</taxon>
        <taxon>Cytophagia</taxon>
        <taxon>Cytophagales</taxon>
        <taxon>Hymenobacteraceae</taxon>
        <taxon>Adhaeribacter</taxon>
    </lineage>
</organism>
<keyword evidence="4" id="KW-0732">Signal</keyword>
<reference evidence="5 6" key="1">
    <citation type="submission" date="2019-07" db="EMBL/GenBank/DDBJ databases">
        <title>Whole genome shotgun sequence of Adhaeribacter aerolatus NBRC 106133.</title>
        <authorList>
            <person name="Hosoyama A."/>
            <person name="Uohara A."/>
            <person name="Ohji S."/>
            <person name="Ichikawa N."/>
        </authorList>
    </citation>
    <scope>NUCLEOTIDE SEQUENCE [LARGE SCALE GENOMIC DNA]</scope>
    <source>
        <strain evidence="5 6">NBRC 106133</strain>
    </source>
</reference>
<dbReference type="InterPro" id="IPR050498">
    <property type="entry name" value="Ycf3"/>
</dbReference>
<keyword evidence="2 3" id="KW-0802">TPR repeat</keyword>
<evidence type="ECO:0000256" key="4">
    <source>
        <dbReference type="SAM" id="SignalP"/>
    </source>
</evidence>
<dbReference type="SMART" id="SM00028">
    <property type="entry name" value="TPR"/>
    <property type="match status" value="4"/>
</dbReference>
<dbReference type="Proteomes" id="UP000321532">
    <property type="component" value="Unassembled WGS sequence"/>
</dbReference>
<gene>
    <name evidence="5" type="ORF">AAE02nite_40030</name>
</gene>
<dbReference type="PROSITE" id="PS50293">
    <property type="entry name" value="TPR_REGION"/>
    <property type="match status" value="1"/>
</dbReference>
<name>A0A512B302_9BACT</name>
<keyword evidence="6" id="KW-1185">Reference proteome</keyword>
<dbReference type="OrthoDB" id="739506at2"/>
<protein>
    <recommendedName>
        <fullName evidence="7">Tetratricopeptide repeat protein</fullName>
    </recommendedName>
</protein>
<feature type="chain" id="PRO_5021700042" description="Tetratricopeptide repeat protein" evidence="4">
    <location>
        <begin position="20"/>
        <end position="384"/>
    </location>
</feature>
<dbReference type="PROSITE" id="PS50005">
    <property type="entry name" value="TPR"/>
    <property type="match status" value="2"/>
</dbReference>
<dbReference type="SUPFAM" id="SSF48452">
    <property type="entry name" value="TPR-like"/>
    <property type="match status" value="1"/>
</dbReference>
<proteinExistence type="predicted"/>
<evidence type="ECO:0000256" key="3">
    <source>
        <dbReference type="PROSITE-ProRule" id="PRU00339"/>
    </source>
</evidence>
<dbReference type="AlphaFoldDB" id="A0A512B302"/>
<feature type="repeat" description="TPR" evidence="3">
    <location>
        <begin position="256"/>
        <end position="289"/>
    </location>
</feature>
<dbReference type="PANTHER" id="PTHR44858">
    <property type="entry name" value="TETRATRICOPEPTIDE REPEAT PROTEIN 6"/>
    <property type="match status" value="1"/>
</dbReference>
<accession>A0A512B302</accession>
<dbReference type="EMBL" id="BJYS01000034">
    <property type="protein sequence ID" value="GEO06339.1"/>
    <property type="molecule type" value="Genomic_DNA"/>
</dbReference>
<sequence length="384" mass="42474">MKKLLLTAVAAFSMQLAFAQKSAVTNASLHLKNGTLDKAKTEIDKAVAHEKTANDPKAWFTKGEVYAGMISNPIYGTLAQDPLTEALAAYDKAIALDKPDGEYAKQAKEKKAALGEVVYVTALNEGVKNYQEQKYAEAFTAFTKAQAARPQDTTAYLYAATSAEQSNNFAGAKENYRKLIGINYTKPNVYNRLYYIAKEVDKNEAEAMKVLEEGLKANPNNKELMLEELNVYISSGKSTEAISKLENAIKVDPKNINLYLVLGQVYEQTKQFDKAEDNYKKALALEPANATANFNLGVVHFNRGFEINKKLRAMNSATYSKNAPKMEPEMKKHFNASLPFFEAALKANPNDANTMDTLAKVYLALGRNKDADAMNKRADAVKQK</sequence>
<evidence type="ECO:0000313" key="6">
    <source>
        <dbReference type="Proteomes" id="UP000321532"/>
    </source>
</evidence>
<evidence type="ECO:0008006" key="7">
    <source>
        <dbReference type="Google" id="ProtNLM"/>
    </source>
</evidence>
<dbReference type="InterPro" id="IPR019734">
    <property type="entry name" value="TPR_rpt"/>
</dbReference>
<comment type="caution">
    <text evidence="5">The sequence shown here is derived from an EMBL/GenBank/DDBJ whole genome shotgun (WGS) entry which is preliminary data.</text>
</comment>
<feature type="repeat" description="TPR" evidence="3">
    <location>
        <begin position="222"/>
        <end position="255"/>
    </location>
</feature>